<evidence type="ECO:0000313" key="2">
    <source>
        <dbReference type="EMBL" id="CAI9763591.1"/>
    </source>
</evidence>
<dbReference type="Proteomes" id="UP000834106">
    <property type="component" value="Chromosome 6"/>
</dbReference>
<keyword evidence="3" id="KW-1185">Reference proteome</keyword>
<dbReference type="PANTHER" id="PTHR38225">
    <property type="entry name" value="PROTEIN, PUTATIVE-RELATED"/>
    <property type="match status" value="1"/>
</dbReference>
<keyword evidence="1" id="KW-1133">Transmembrane helix</keyword>
<accession>A0AAD1Z5I2</accession>
<name>A0AAD1Z5I2_9LAMI</name>
<reference evidence="2" key="1">
    <citation type="submission" date="2023-05" db="EMBL/GenBank/DDBJ databases">
        <authorList>
            <person name="Huff M."/>
        </authorList>
    </citation>
    <scope>NUCLEOTIDE SEQUENCE</scope>
</reference>
<keyword evidence="1" id="KW-0812">Transmembrane</keyword>
<sequence>MTSSSPTSFCSATFPYEKPRFRRFLQVRSQGYGEEGKSSDVVDGNLCILRERIQEIRVKERLENCCVAKQGWNYAHAYNYKHKRDAQFLLFLQLIGIVSGTFSLVLVCGTLCLCLFSLLIHVN</sequence>
<dbReference type="EMBL" id="OU503041">
    <property type="protein sequence ID" value="CAI9763591.1"/>
    <property type="molecule type" value="Genomic_DNA"/>
</dbReference>
<evidence type="ECO:0000256" key="1">
    <source>
        <dbReference type="SAM" id="Phobius"/>
    </source>
</evidence>
<gene>
    <name evidence="2" type="ORF">FPE_LOCUS11021</name>
</gene>
<feature type="transmembrane region" description="Helical" evidence="1">
    <location>
        <begin position="88"/>
        <end position="120"/>
    </location>
</feature>
<organism evidence="2 3">
    <name type="scientific">Fraxinus pennsylvanica</name>
    <dbReference type="NCBI Taxonomy" id="56036"/>
    <lineage>
        <taxon>Eukaryota</taxon>
        <taxon>Viridiplantae</taxon>
        <taxon>Streptophyta</taxon>
        <taxon>Embryophyta</taxon>
        <taxon>Tracheophyta</taxon>
        <taxon>Spermatophyta</taxon>
        <taxon>Magnoliopsida</taxon>
        <taxon>eudicotyledons</taxon>
        <taxon>Gunneridae</taxon>
        <taxon>Pentapetalae</taxon>
        <taxon>asterids</taxon>
        <taxon>lamiids</taxon>
        <taxon>Lamiales</taxon>
        <taxon>Oleaceae</taxon>
        <taxon>Oleeae</taxon>
        <taxon>Fraxinus</taxon>
    </lineage>
</organism>
<evidence type="ECO:0000313" key="3">
    <source>
        <dbReference type="Proteomes" id="UP000834106"/>
    </source>
</evidence>
<evidence type="ECO:0008006" key="4">
    <source>
        <dbReference type="Google" id="ProtNLM"/>
    </source>
</evidence>
<protein>
    <recommendedName>
        <fullName evidence="4">Transmembrane protein</fullName>
    </recommendedName>
</protein>
<dbReference type="AlphaFoldDB" id="A0AAD1Z5I2"/>
<dbReference type="PANTHER" id="PTHR38225:SF4">
    <property type="entry name" value="PROTEIN, PUTATIVE-RELATED"/>
    <property type="match status" value="1"/>
</dbReference>
<keyword evidence="1" id="KW-0472">Membrane</keyword>
<proteinExistence type="predicted"/>